<evidence type="ECO:0000313" key="2">
    <source>
        <dbReference type="RefSeq" id="XP_011630210.1"/>
    </source>
</evidence>
<dbReference type="Gene3D" id="3.30.1330.30">
    <property type="match status" value="1"/>
</dbReference>
<evidence type="ECO:0000313" key="1">
    <source>
        <dbReference type="Proteomes" id="UP000504615"/>
    </source>
</evidence>
<accession>A0A6I9VNK7</accession>
<gene>
    <name evidence="2" type="primary">LOC105422513</name>
</gene>
<keyword evidence="1" id="KW-1185">Reference proteome</keyword>
<name>A0A6I9VNK7_9HYME</name>
<dbReference type="AlphaFoldDB" id="A0A6I9VNK7"/>
<organism evidence="1 2">
    <name type="scientific">Pogonomyrmex barbatus</name>
    <name type="common">red harvester ant</name>
    <dbReference type="NCBI Taxonomy" id="144034"/>
    <lineage>
        <taxon>Eukaryota</taxon>
        <taxon>Metazoa</taxon>
        <taxon>Ecdysozoa</taxon>
        <taxon>Arthropoda</taxon>
        <taxon>Hexapoda</taxon>
        <taxon>Insecta</taxon>
        <taxon>Pterygota</taxon>
        <taxon>Neoptera</taxon>
        <taxon>Endopterygota</taxon>
        <taxon>Hymenoptera</taxon>
        <taxon>Apocrita</taxon>
        <taxon>Aculeata</taxon>
        <taxon>Formicoidea</taxon>
        <taxon>Formicidae</taxon>
        <taxon>Myrmicinae</taxon>
        <taxon>Pogonomyrmex</taxon>
    </lineage>
</organism>
<dbReference type="InterPro" id="IPR029064">
    <property type="entry name" value="Ribosomal_eL30-like_sf"/>
</dbReference>
<dbReference type="OrthoDB" id="5976967at2759"/>
<reference evidence="2" key="1">
    <citation type="submission" date="2025-08" db="UniProtKB">
        <authorList>
            <consortium name="RefSeq"/>
        </authorList>
    </citation>
    <scope>IDENTIFICATION</scope>
</reference>
<dbReference type="RefSeq" id="XP_011630210.1">
    <property type="nucleotide sequence ID" value="XM_011631908.2"/>
</dbReference>
<dbReference type="Proteomes" id="UP000504615">
    <property type="component" value="Unplaced"/>
</dbReference>
<proteinExistence type="predicted"/>
<dbReference type="KEGG" id="pbar:105422513"/>
<sequence>MTCCQEPQSYHAQATMSDSGKASWCESRCYGSTVTCGMLPTLRELASRGCNSRGSVCLVPFDIEMDAASHLQMTLLEAYCREIGIEVLNVPKETIRLHLCPGSTDLSCVLISNDDPFFLPNLPKLPK</sequence>
<dbReference type="GeneID" id="105422513"/>
<protein>
    <submittedName>
        <fullName evidence="2">Uncharacterized protein LOC105422513</fullName>
    </submittedName>
</protein>